<protein>
    <submittedName>
        <fullName evidence="1">Uncharacterized protein</fullName>
    </submittedName>
</protein>
<comment type="caution">
    <text evidence="1">The sequence shown here is derived from an EMBL/GenBank/DDBJ whole genome shotgun (WGS) entry which is preliminary data.</text>
</comment>
<reference evidence="1 2" key="1">
    <citation type="journal article" date="2013" name="Genome Announc.">
        <title>Draft Genome Sequence of Helicobacter fennelliae Strain MRY12-0050, Isolated from a Bacteremia Patient.</title>
        <authorList>
            <person name="Rimbara E."/>
            <person name="Matsui M."/>
            <person name="Mori S."/>
            <person name="Suzuki S."/>
            <person name="Suzuki M."/>
            <person name="Kim H."/>
            <person name="Sekizuka T."/>
            <person name="Kuroda M."/>
            <person name="Shibayama K."/>
        </authorList>
    </citation>
    <scope>NUCLEOTIDE SEQUENCE [LARGE SCALE GENOMIC DNA]</scope>
    <source>
        <strain evidence="1 2">MRY12-0050</strain>
    </source>
</reference>
<proteinExistence type="predicted"/>
<accession>T1DUW5</accession>
<dbReference type="AlphaFoldDB" id="T1DUW5"/>
<organism evidence="1 2">
    <name type="scientific">Helicobacter fennelliae MRY12-0050</name>
    <dbReference type="NCBI Taxonomy" id="1325130"/>
    <lineage>
        <taxon>Bacteria</taxon>
        <taxon>Pseudomonadati</taxon>
        <taxon>Campylobacterota</taxon>
        <taxon>Epsilonproteobacteria</taxon>
        <taxon>Campylobacterales</taxon>
        <taxon>Helicobacteraceae</taxon>
        <taxon>Helicobacter</taxon>
    </lineage>
</organism>
<name>T1DUW5_9HELI</name>
<keyword evidence="2" id="KW-1185">Reference proteome</keyword>
<gene>
    <name evidence="1" type="ORF">HFN_1551</name>
</gene>
<dbReference type="Proteomes" id="UP000018143">
    <property type="component" value="Unassembled WGS sequence"/>
</dbReference>
<evidence type="ECO:0000313" key="2">
    <source>
        <dbReference type="Proteomes" id="UP000018143"/>
    </source>
</evidence>
<sequence length="90" mass="10535">MLHFFIFFACLKFLHNPKICLKIKDFFVCHCVCIDSTRIYVVFVVIARLPLGSRGNPFLTRLLRPIVLTMTNLPPQLRAKFSNFAWQSIF</sequence>
<dbReference type="EMBL" id="BASD01000003">
    <property type="protein sequence ID" value="GAD17992.1"/>
    <property type="molecule type" value="Genomic_DNA"/>
</dbReference>
<evidence type="ECO:0000313" key="1">
    <source>
        <dbReference type="EMBL" id="GAD17992.1"/>
    </source>
</evidence>